<dbReference type="EMBL" id="SZZH01000001">
    <property type="protein sequence ID" value="TKV62163.1"/>
    <property type="molecule type" value="Genomic_DNA"/>
</dbReference>
<accession>A0A4U6QNE2</accession>
<feature type="domain" description="Circularly permuted ATP-grasp type 2" evidence="2">
    <location>
        <begin position="101"/>
        <end position="488"/>
    </location>
</feature>
<dbReference type="Gene3D" id="3.40.50.11290">
    <property type="match status" value="1"/>
</dbReference>
<dbReference type="PIRSF" id="PIRSF005522">
    <property type="entry name" value="UCP005522"/>
    <property type="match status" value="1"/>
</dbReference>
<evidence type="ECO:0000313" key="4">
    <source>
        <dbReference type="Proteomes" id="UP000306985"/>
    </source>
</evidence>
<keyword evidence="4" id="KW-1185">Reference proteome</keyword>
<dbReference type="Gene3D" id="3.30.1490.270">
    <property type="match status" value="1"/>
</dbReference>
<dbReference type="SUPFAM" id="SSF56059">
    <property type="entry name" value="Glutathione synthetase ATP-binding domain-like"/>
    <property type="match status" value="1"/>
</dbReference>
<name>A0A4U6QNE2_9ACTN</name>
<reference evidence="3 4" key="1">
    <citation type="submission" date="2019-05" db="EMBL/GenBank/DDBJ databases">
        <title>Nakamurella sp. N5BH11, whole genome shotgun sequence.</title>
        <authorList>
            <person name="Tuo L."/>
        </authorList>
    </citation>
    <scope>NUCLEOTIDE SEQUENCE [LARGE SCALE GENOMIC DNA]</scope>
    <source>
        <strain evidence="3 4">N5BH11</strain>
    </source>
</reference>
<protein>
    <submittedName>
        <fullName evidence="3">Circularly permuted type 2 ATP-grasp protein</fullName>
    </submittedName>
</protein>
<evidence type="ECO:0000313" key="3">
    <source>
        <dbReference type="EMBL" id="TKV62163.1"/>
    </source>
</evidence>
<dbReference type="InterPro" id="IPR025841">
    <property type="entry name" value="CP_ATPgrasp_2"/>
</dbReference>
<evidence type="ECO:0000256" key="1">
    <source>
        <dbReference type="SAM" id="MobiDB-lite"/>
    </source>
</evidence>
<dbReference type="AlphaFoldDB" id="A0A4U6QNE2"/>
<sequence>MDAVNTAVGVTGGASSPGGSPAAGDLLAGYPVVPLDEAVDDRGAVRAPYQPIVQALQSTGLDGIRAAAADLDRHRAASGITFIADVDGELVEQPFPLDPVPRLLSAADWSAIETGVRQRTRALNAFLADVYAVDRGRPDAGDGEQADIVRAGLMPATVISSCPGYLPAAADLAPGRAARATVLGFDLVHGPDGTWRVLEDNLRVPSGLGYAVANRRTAAATLPMLHPWPGLRSPEEVGTALLTALQAARPPRCPRDVAEVAVLSDGPANSAWFEHRLLAELMGVPVVTPADLHGDDHGVRATVDGQSRPIDVLYRRLGDDEIAVVPDDPAVVALSAATRELLVTAARAGTLALANAPGTGVADDKALYAFVPTMIHFYLGENPAIADVGTWVLSDPAQYAGVRDRLAELVVKPVDGSGGAGVMIGPEMTAADHRRMRRVVDAAPERFIAQEVIRFSTHPTVRSEGLRPRHVDLRVFALDGSVAAGPGDGPPDGAAIVVPPVALSRVALESEGLVVNSSRGGGSKDTWLIADR</sequence>
<dbReference type="InterPro" id="IPR051680">
    <property type="entry name" value="ATP-dep_Glu-Cys_Ligase-2"/>
</dbReference>
<proteinExistence type="predicted"/>
<gene>
    <name evidence="3" type="ORF">FDO65_05140</name>
</gene>
<dbReference type="InterPro" id="IPR016450">
    <property type="entry name" value="UCP005522"/>
</dbReference>
<dbReference type="PANTHER" id="PTHR34595">
    <property type="entry name" value="BLR5612 PROTEIN"/>
    <property type="match status" value="1"/>
</dbReference>
<comment type="caution">
    <text evidence="3">The sequence shown here is derived from an EMBL/GenBank/DDBJ whole genome shotgun (WGS) entry which is preliminary data.</text>
</comment>
<dbReference type="PANTHER" id="PTHR34595:SF7">
    <property type="entry name" value="SLL1039 PROTEIN"/>
    <property type="match status" value="1"/>
</dbReference>
<dbReference type="Proteomes" id="UP000306985">
    <property type="component" value="Unassembled WGS sequence"/>
</dbReference>
<dbReference type="Pfam" id="PF14403">
    <property type="entry name" value="CP_ATPgrasp_2"/>
    <property type="match status" value="1"/>
</dbReference>
<evidence type="ECO:0000259" key="2">
    <source>
        <dbReference type="Pfam" id="PF14403"/>
    </source>
</evidence>
<dbReference type="OrthoDB" id="9803842at2"/>
<feature type="region of interest" description="Disordered" evidence="1">
    <location>
        <begin position="1"/>
        <end position="21"/>
    </location>
</feature>
<organism evidence="3 4">
    <name type="scientific">Nakamurella flava</name>
    <dbReference type="NCBI Taxonomy" id="2576308"/>
    <lineage>
        <taxon>Bacteria</taxon>
        <taxon>Bacillati</taxon>
        <taxon>Actinomycetota</taxon>
        <taxon>Actinomycetes</taxon>
        <taxon>Nakamurellales</taxon>
        <taxon>Nakamurellaceae</taxon>
        <taxon>Nakamurella</taxon>
    </lineage>
</organism>